<dbReference type="Proteomes" id="UP000011996">
    <property type="component" value="Unassembled WGS sequence"/>
</dbReference>
<gene>
    <name evidence="1" type="ORF">RESH_04917</name>
</gene>
<comment type="caution">
    <text evidence="1">The sequence shown here is derived from an EMBL/GenBank/DDBJ whole genome shotgun (WGS) entry which is preliminary data.</text>
</comment>
<sequence>MIQLQVERECRVVKKKFAVTWSIRFAMEVANRFIVGVTFAVLSDKGQLVTSWTANMQSPQKG</sequence>
<organism evidence="1 2">
    <name type="scientific">Rhodopirellula europaea SH398</name>
    <dbReference type="NCBI Taxonomy" id="1263868"/>
    <lineage>
        <taxon>Bacteria</taxon>
        <taxon>Pseudomonadati</taxon>
        <taxon>Planctomycetota</taxon>
        <taxon>Planctomycetia</taxon>
        <taxon>Pirellulales</taxon>
        <taxon>Pirellulaceae</taxon>
        <taxon>Rhodopirellula</taxon>
    </lineage>
</organism>
<dbReference type="PATRIC" id="fig|1263868.3.peg.5341"/>
<name>M5RZA6_9BACT</name>
<evidence type="ECO:0000313" key="1">
    <source>
        <dbReference type="EMBL" id="EMI24546.1"/>
    </source>
</evidence>
<dbReference type="AlphaFoldDB" id="M5RZA6"/>
<evidence type="ECO:0000313" key="2">
    <source>
        <dbReference type="Proteomes" id="UP000011996"/>
    </source>
</evidence>
<protein>
    <submittedName>
        <fullName evidence="1">Uncharacterized protein</fullName>
    </submittedName>
</protein>
<proteinExistence type="predicted"/>
<accession>M5RZA6</accession>
<dbReference type="EMBL" id="ANOF01000155">
    <property type="protein sequence ID" value="EMI24546.1"/>
    <property type="molecule type" value="Genomic_DNA"/>
</dbReference>
<reference evidence="1 2" key="1">
    <citation type="journal article" date="2013" name="Mar. Genomics">
        <title>Expression of sulfatases in Rhodopirellula baltica and the diversity of sulfatases in the genus Rhodopirellula.</title>
        <authorList>
            <person name="Wegner C.E."/>
            <person name="Richter-Heitmann T."/>
            <person name="Klindworth A."/>
            <person name="Klockow C."/>
            <person name="Richter M."/>
            <person name="Achstetter T."/>
            <person name="Glockner F.O."/>
            <person name="Harder J."/>
        </authorList>
    </citation>
    <scope>NUCLEOTIDE SEQUENCE [LARGE SCALE GENOMIC DNA]</scope>
    <source>
        <strain evidence="1 2">SH398</strain>
    </source>
</reference>